<accession>A0AAW2YM56</accession>
<sequence>MLGLCTRSRSLIQRNGRSVIRLYSAKVKTKETKKDRDQREEKHDVVNTRNTILGGIFAVAGALLGSYLYHTDPLEKQRVIDEAELHLTVANVFESQDKQALKPLNNVFRNDNIVDMMTSKVTEIIDGVSNDMILFTGDRGVGKTTSMKICLYEISQIKPTSILYFDMEDGGLYGFASKILPRSLLKTATEENKESLHRKIYNAIHKYSVYRKKQNIPDNAVIVIDHCNSSLSREILELREIGKKLCDDDDKVRLVFVTGEGSVGELLDDARRIHVSQVSESSKEVAIKYLNSVHCPNPNRVEAYVGGVIQYLHEVRRQLVINPKLSCDELLSNLDNYLSVQYRDINQLMVRSRSMRTVCKKMLTGCDDNIDYSEFYSILKTEFSNKKINKLLNTEGLFMSSPDGLKIGFYSRAKKSYIERLLKRINGDDEQK</sequence>
<dbReference type="InterPro" id="IPR027417">
    <property type="entry name" value="P-loop_NTPase"/>
</dbReference>
<dbReference type="SMART" id="SM00382">
    <property type="entry name" value="AAA"/>
    <property type="match status" value="1"/>
</dbReference>
<feature type="domain" description="AAA+ ATPase" evidence="1">
    <location>
        <begin position="129"/>
        <end position="279"/>
    </location>
</feature>
<evidence type="ECO:0000313" key="3">
    <source>
        <dbReference type="Proteomes" id="UP001431209"/>
    </source>
</evidence>
<dbReference type="AlphaFoldDB" id="A0AAW2YM56"/>
<reference evidence="2 3" key="1">
    <citation type="submission" date="2024-03" db="EMBL/GenBank/DDBJ databases">
        <title>The Acrasis kona genome and developmental transcriptomes reveal deep origins of eukaryotic multicellular pathways.</title>
        <authorList>
            <person name="Sheikh S."/>
            <person name="Fu C.-J."/>
            <person name="Brown M.W."/>
            <person name="Baldauf S.L."/>
        </authorList>
    </citation>
    <scope>NUCLEOTIDE SEQUENCE [LARGE SCALE GENOMIC DNA]</scope>
    <source>
        <strain evidence="2 3">ATCC MYA-3509</strain>
    </source>
</reference>
<proteinExistence type="predicted"/>
<evidence type="ECO:0000313" key="2">
    <source>
        <dbReference type="EMBL" id="KAL0478150.1"/>
    </source>
</evidence>
<dbReference type="EMBL" id="JAOPGA020000321">
    <property type="protein sequence ID" value="KAL0478150.1"/>
    <property type="molecule type" value="Genomic_DNA"/>
</dbReference>
<gene>
    <name evidence="2" type="ORF">AKO1_002025</name>
</gene>
<keyword evidence="3" id="KW-1185">Reference proteome</keyword>
<dbReference type="InterPro" id="IPR049945">
    <property type="entry name" value="AAA_22"/>
</dbReference>
<dbReference type="GO" id="GO:0016887">
    <property type="term" value="F:ATP hydrolysis activity"/>
    <property type="evidence" value="ECO:0007669"/>
    <property type="project" value="InterPro"/>
</dbReference>
<dbReference type="Proteomes" id="UP001431209">
    <property type="component" value="Unassembled WGS sequence"/>
</dbReference>
<protein>
    <submittedName>
        <fullName evidence="2">1 TM domain-containing transmembrane protein</fullName>
    </submittedName>
</protein>
<organism evidence="2 3">
    <name type="scientific">Acrasis kona</name>
    <dbReference type="NCBI Taxonomy" id="1008807"/>
    <lineage>
        <taxon>Eukaryota</taxon>
        <taxon>Discoba</taxon>
        <taxon>Heterolobosea</taxon>
        <taxon>Tetramitia</taxon>
        <taxon>Eutetramitia</taxon>
        <taxon>Acrasidae</taxon>
        <taxon>Acrasis</taxon>
    </lineage>
</organism>
<comment type="caution">
    <text evidence="2">The sequence shown here is derived from an EMBL/GenBank/DDBJ whole genome shotgun (WGS) entry which is preliminary data.</text>
</comment>
<dbReference type="Gene3D" id="3.40.50.300">
    <property type="entry name" value="P-loop containing nucleotide triphosphate hydrolases"/>
    <property type="match status" value="1"/>
</dbReference>
<dbReference type="Pfam" id="PF13401">
    <property type="entry name" value="AAA_22"/>
    <property type="match status" value="1"/>
</dbReference>
<dbReference type="SUPFAM" id="SSF52540">
    <property type="entry name" value="P-loop containing nucleoside triphosphate hydrolases"/>
    <property type="match status" value="1"/>
</dbReference>
<keyword evidence="2" id="KW-0812">Transmembrane</keyword>
<name>A0AAW2YM56_9EUKA</name>
<dbReference type="InterPro" id="IPR003593">
    <property type="entry name" value="AAA+_ATPase"/>
</dbReference>
<evidence type="ECO:0000259" key="1">
    <source>
        <dbReference type="SMART" id="SM00382"/>
    </source>
</evidence>
<keyword evidence="2" id="KW-0472">Membrane</keyword>